<organism evidence="1 2">
    <name type="scientific">Candidatus Terrybacteria bacterium RIFCSPLOWO2_01_FULL_40_23</name>
    <dbReference type="NCBI Taxonomy" id="1802366"/>
    <lineage>
        <taxon>Bacteria</taxon>
        <taxon>Candidatus Terryibacteriota</taxon>
    </lineage>
</organism>
<evidence type="ECO:0000313" key="1">
    <source>
        <dbReference type="EMBL" id="OHA51525.1"/>
    </source>
</evidence>
<gene>
    <name evidence="1" type="ORF">A3A97_03620</name>
</gene>
<evidence type="ECO:0000313" key="2">
    <source>
        <dbReference type="Proteomes" id="UP000176951"/>
    </source>
</evidence>
<proteinExistence type="predicted"/>
<dbReference type="SUPFAM" id="SSF52096">
    <property type="entry name" value="ClpP/crotonase"/>
    <property type="match status" value="1"/>
</dbReference>
<dbReference type="Pfam" id="PF00574">
    <property type="entry name" value="CLP_protease"/>
    <property type="match status" value="1"/>
</dbReference>
<sequence length="157" mass="17533">MSHAWVPASPNTINFLETVTSESVNLLISEIEEMHKGIKNGVSVQLLINSNGGEVKSATAFLYKIQESGIPVSTYGYSIESAALLIYLAGTSRFAHKTRTRFFLHEVKAHIDGEYDERAALDLAKEMKRLNRIFAECVAERTNIEAKDVLKLMQENT</sequence>
<dbReference type="Proteomes" id="UP000176951">
    <property type="component" value="Unassembled WGS sequence"/>
</dbReference>
<dbReference type="EMBL" id="MHSW01000021">
    <property type="protein sequence ID" value="OHA51525.1"/>
    <property type="molecule type" value="Genomic_DNA"/>
</dbReference>
<reference evidence="1 2" key="1">
    <citation type="journal article" date="2016" name="Nat. Commun.">
        <title>Thousands of microbial genomes shed light on interconnected biogeochemical processes in an aquifer system.</title>
        <authorList>
            <person name="Anantharaman K."/>
            <person name="Brown C.T."/>
            <person name="Hug L.A."/>
            <person name="Sharon I."/>
            <person name="Castelle C.J."/>
            <person name="Probst A.J."/>
            <person name="Thomas B.C."/>
            <person name="Singh A."/>
            <person name="Wilkins M.J."/>
            <person name="Karaoz U."/>
            <person name="Brodie E.L."/>
            <person name="Williams K.H."/>
            <person name="Hubbard S.S."/>
            <person name="Banfield J.F."/>
        </authorList>
    </citation>
    <scope>NUCLEOTIDE SEQUENCE [LARGE SCALE GENOMIC DNA]</scope>
</reference>
<dbReference type="InterPro" id="IPR023562">
    <property type="entry name" value="ClpP/TepA"/>
</dbReference>
<evidence type="ECO:0008006" key="3">
    <source>
        <dbReference type="Google" id="ProtNLM"/>
    </source>
</evidence>
<comment type="caution">
    <text evidence="1">The sequence shown here is derived from an EMBL/GenBank/DDBJ whole genome shotgun (WGS) entry which is preliminary data.</text>
</comment>
<dbReference type="AlphaFoldDB" id="A0A1G2PT78"/>
<accession>A0A1G2PT78</accession>
<protein>
    <recommendedName>
        <fullName evidence="3">ATP-dependent Clp protease proteolytic subunit</fullName>
    </recommendedName>
</protein>
<dbReference type="Gene3D" id="3.90.226.10">
    <property type="entry name" value="2-enoyl-CoA Hydratase, Chain A, domain 1"/>
    <property type="match status" value="1"/>
</dbReference>
<name>A0A1G2PT78_9BACT</name>
<dbReference type="InterPro" id="IPR029045">
    <property type="entry name" value="ClpP/crotonase-like_dom_sf"/>
</dbReference>